<feature type="binding site" evidence="8">
    <location>
        <position position="452"/>
    </location>
    <ligand>
        <name>Zn(2+)</name>
        <dbReference type="ChEBI" id="CHEBI:29105"/>
        <note>catalytic</note>
    </ligand>
</feature>
<evidence type="ECO:0000256" key="8">
    <source>
        <dbReference type="PROSITE-ProRule" id="PRU00276"/>
    </source>
</evidence>
<dbReference type="Pfam" id="PF01421">
    <property type="entry name" value="Reprolysin"/>
    <property type="match status" value="1"/>
</dbReference>
<dbReference type="Pfam" id="PF08516">
    <property type="entry name" value="ADAM_CR"/>
    <property type="match status" value="1"/>
</dbReference>
<dbReference type="GO" id="GO:0016020">
    <property type="term" value="C:membrane"/>
    <property type="evidence" value="ECO:0007669"/>
    <property type="project" value="UniProtKB-SubCell"/>
</dbReference>
<dbReference type="InterPro" id="IPR001590">
    <property type="entry name" value="Peptidase_M12B"/>
</dbReference>
<feature type="compositionally biased region" description="Pro residues" evidence="9">
    <location>
        <begin position="1000"/>
        <end position="1032"/>
    </location>
</feature>
<organism evidence="14 15">
    <name type="scientific">Gambusia affinis</name>
    <name type="common">Western mosquitofish</name>
    <name type="synonym">Heterandria affinis</name>
    <dbReference type="NCBI Taxonomy" id="33528"/>
    <lineage>
        <taxon>Eukaryota</taxon>
        <taxon>Metazoa</taxon>
        <taxon>Chordata</taxon>
        <taxon>Craniata</taxon>
        <taxon>Vertebrata</taxon>
        <taxon>Euteleostomi</taxon>
        <taxon>Actinopterygii</taxon>
        <taxon>Neopterygii</taxon>
        <taxon>Teleostei</taxon>
        <taxon>Neoteleostei</taxon>
        <taxon>Acanthomorphata</taxon>
        <taxon>Ovalentaria</taxon>
        <taxon>Atherinomorphae</taxon>
        <taxon>Cyprinodontiformes</taxon>
        <taxon>Poeciliidae</taxon>
        <taxon>Poeciliinae</taxon>
        <taxon>Gambusia</taxon>
    </lineage>
</organism>
<evidence type="ECO:0000256" key="4">
    <source>
        <dbReference type="ARBA" id="ARBA00023136"/>
    </source>
</evidence>
<reference evidence="14 15" key="1">
    <citation type="journal article" date="2018" name="G3 (Bethesda)">
        <title>A High-Quality Reference Genome for the Invasive Mosquitofish Gambusia affinis Using a Chicago Library.</title>
        <authorList>
            <person name="Hoffberg S.L."/>
            <person name="Troendle N.J."/>
            <person name="Glenn T.C."/>
            <person name="Mahmud O."/>
            <person name="Louha S."/>
            <person name="Chalopin D."/>
            <person name="Bennetzen J.L."/>
            <person name="Mauricio R."/>
        </authorList>
    </citation>
    <scope>NUCLEOTIDE SEQUENCE [LARGE SCALE GENOMIC DNA]</scope>
    <source>
        <strain evidence="14">NE01/NJP1002.9</strain>
        <tissue evidence="14">Muscle</tissue>
    </source>
</reference>
<feature type="compositionally biased region" description="Basic and acidic residues" evidence="9">
    <location>
        <begin position="960"/>
        <end position="973"/>
    </location>
</feature>
<dbReference type="Gene3D" id="2.60.120.260">
    <property type="entry name" value="Galactose-binding domain-like"/>
    <property type="match status" value="1"/>
</dbReference>
<dbReference type="PROSITE" id="PS50215">
    <property type="entry name" value="ADAM_MEPRO"/>
    <property type="match status" value="1"/>
</dbReference>
<evidence type="ECO:0000256" key="7">
    <source>
        <dbReference type="PROSITE-ProRule" id="PRU00076"/>
    </source>
</evidence>
<feature type="compositionally biased region" description="Pro residues" evidence="9">
    <location>
        <begin position="974"/>
        <end position="987"/>
    </location>
</feature>
<dbReference type="InterPro" id="IPR002870">
    <property type="entry name" value="Peptidase_M12B_N"/>
</dbReference>
<dbReference type="InterPro" id="IPR036436">
    <property type="entry name" value="Disintegrin_dom_sf"/>
</dbReference>
<evidence type="ECO:0000259" key="13">
    <source>
        <dbReference type="PROSITE" id="PS50215"/>
    </source>
</evidence>
<dbReference type="PROSITE" id="PS50214">
    <property type="entry name" value="DISINTEGRIN_2"/>
    <property type="match status" value="1"/>
</dbReference>
<feature type="region of interest" description="Disordered" evidence="9">
    <location>
        <begin position="1"/>
        <end position="45"/>
    </location>
</feature>
<comment type="subcellular location">
    <subcellularLocation>
        <location evidence="1">Membrane</location>
        <topology evidence="1">Single-pass membrane protein</topology>
    </subcellularLocation>
</comment>
<dbReference type="GO" id="GO:0045087">
    <property type="term" value="P:innate immune response"/>
    <property type="evidence" value="ECO:0007669"/>
    <property type="project" value="TreeGrafter"/>
</dbReference>
<evidence type="ECO:0000256" key="10">
    <source>
        <dbReference type="SAM" id="Phobius"/>
    </source>
</evidence>
<keyword evidence="7" id="KW-0245">EGF-like domain</keyword>
<dbReference type="SMART" id="SM00608">
    <property type="entry name" value="ACR"/>
    <property type="match status" value="1"/>
</dbReference>
<evidence type="ECO:0000259" key="11">
    <source>
        <dbReference type="PROSITE" id="PS50026"/>
    </source>
</evidence>
<dbReference type="Gene3D" id="3.40.390.10">
    <property type="entry name" value="Collagenase (Catalytic Domain)"/>
    <property type="match status" value="1"/>
</dbReference>
<feature type="active site" evidence="8">
    <location>
        <position position="449"/>
    </location>
</feature>
<evidence type="ECO:0000313" key="14">
    <source>
        <dbReference type="EMBL" id="PWA28226.1"/>
    </source>
</evidence>
<dbReference type="GO" id="GO:0046872">
    <property type="term" value="F:metal ion binding"/>
    <property type="evidence" value="ECO:0007669"/>
    <property type="project" value="UniProtKB-KW"/>
</dbReference>
<feature type="disulfide bond" evidence="6">
    <location>
        <begin position="608"/>
        <end position="628"/>
    </location>
</feature>
<dbReference type="SMART" id="SM00050">
    <property type="entry name" value="DISIN"/>
    <property type="match status" value="1"/>
</dbReference>
<dbReference type="PROSITE" id="PS50026">
    <property type="entry name" value="EGF_3"/>
    <property type="match status" value="1"/>
</dbReference>
<keyword evidence="8" id="KW-0862">Zinc</keyword>
<dbReference type="GO" id="GO:0004222">
    <property type="term" value="F:metalloendopeptidase activity"/>
    <property type="evidence" value="ECO:0007669"/>
    <property type="project" value="InterPro"/>
</dbReference>
<keyword evidence="15" id="KW-1185">Reference proteome</keyword>
<dbReference type="GO" id="GO:0007229">
    <property type="term" value="P:integrin-mediated signaling pathway"/>
    <property type="evidence" value="ECO:0007669"/>
    <property type="project" value="TreeGrafter"/>
</dbReference>
<comment type="caution">
    <text evidence="14">The sequence shown here is derived from an EMBL/GenBank/DDBJ whole genome shotgun (WGS) entry which is preliminary data.</text>
</comment>
<dbReference type="PROSITE" id="PS01186">
    <property type="entry name" value="EGF_2"/>
    <property type="match status" value="1"/>
</dbReference>
<gene>
    <name evidence="14" type="ORF">CCH79_00018582</name>
</gene>
<keyword evidence="5 7" id="KW-1015">Disulfide bond</keyword>
<comment type="caution">
    <text evidence="7">Lacks conserved residue(s) required for the propagation of feature annotation.</text>
</comment>
<evidence type="ECO:0008006" key="16">
    <source>
        <dbReference type="Google" id="ProtNLM"/>
    </source>
</evidence>
<dbReference type="InterPro" id="IPR034027">
    <property type="entry name" value="Reprolysin_adamalysin"/>
</dbReference>
<evidence type="ECO:0000256" key="6">
    <source>
        <dbReference type="PROSITE-ProRule" id="PRU00068"/>
    </source>
</evidence>
<keyword evidence="4 10" id="KW-0472">Membrane</keyword>
<feature type="disulfide bond" evidence="7">
    <location>
        <begin position="783"/>
        <end position="793"/>
    </location>
</feature>
<dbReference type="Pfam" id="PF00200">
    <property type="entry name" value="Disintegrin"/>
    <property type="match status" value="1"/>
</dbReference>
<dbReference type="FunFam" id="3.40.390.10:FF:000002">
    <property type="entry name" value="Disintegrin and metalloproteinase domain-containing protein 22"/>
    <property type="match status" value="1"/>
</dbReference>
<dbReference type="InterPro" id="IPR024079">
    <property type="entry name" value="MetalloPept_cat_dom_sf"/>
</dbReference>
<dbReference type="Gene3D" id="4.10.70.10">
    <property type="entry name" value="Disintegrin domain"/>
    <property type="match status" value="2"/>
</dbReference>
<dbReference type="SUPFAM" id="SSF55486">
    <property type="entry name" value="Metalloproteases ('zincins'), catalytic domain"/>
    <property type="match status" value="1"/>
</dbReference>
<keyword evidence="3 10" id="KW-1133">Transmembrane helix</keyword>
<sequence>APWRLVGAFPGAPTPGGNQSGTGEPRSADSGNLLPVSGDSERMSGAAGPPLPLVLLLLGGRAAFMVCRSLNAPQDGAVLSAEVQMDAALTGVDRQRRPFLEKTRPFVLVDGQRRSLAEAVQDGHPDRLLCELEVGGQRLLLDLEKNHNLLPRPPNIFFYLPNGTGVEHTAVPSGSPARFVPSGSPAVTEVDVFVSLQTHCYYHGSIRGFPQSRAALSSCSGLRGVIVLNSSMTLELQPEVRERLEEPGGGAEEEDVHLLFSAGPLEGAAAAAGCAVPHTPGSLSYTRIASQRTKRDILSETKHVELVLVADHQEFLNYQRNNQTIVYRLLDVANQVDWVSPAPVRPAPFYRQLKVRVALTGLEVWSDRDKIRVERSATDTLNNFLEWRSRELLPRLRHDNAQLIMGESFDGTTVGMASQSSMCSRDRSGGVNVDHLVSVLGVASTVAHELGHNLGMRHDTAERRCSCDNEPRLGGCIMEPSTGFMPGQQFSSCSAADLSVSLLHGGGMCLFNVPQPDRLLGGPRCGNLYVEKGEECDCGLLEECDDPCCNASTCRLVPGAQCSSDGICCEDCKVSRAPGPQMKLVWFHQNLTNASSSWVQLRAAGSVCREPLGECDLPEYCTGSSPHCPPNVFLQNGEACWNGASYCYGGVCADMDSQCQMLWGTNASSAPSVCFSSVNKQGNKYGNCGQQANGSYIPCANPDVLCGRIQCQGGTERPLLGSIAQILTVRFNHSDLVCRGTFFHLDDDVSDPATVAQGTACGPGKACLNQKCEDASVFGVEECRRKCSGHGVCNSNRKCHCDAGWAPPDCRFSGRGGSVDSGPAAAAAESDPVRVALLLIFFFILPVVLLFLALRFPRFRQTLCCLGPNSPFHKARQHNRVADSELWGLEFEPAHVCRYCWTCRVLLSDGSVGSVVVWTTERVDGRNGEQVRPLRYHLNPQSDVTLAPPHKEVTMTTAPHTERWPEERVHDRPAPPTKPLPPDPALTPPQQLVKARPAAPTKPLPPDPVAPDNQPPASRPAPPNKPLPPDPPAQVSVPLKPIVPKKPRPLAPPTQPFHQSESGYASSTKPAAQGAVAPAAAPHRYP</sequence>
<feature type="compositionally biased region" description="Polar residues" evidence="9">
    <location>
        <begin position="1056"/>
        <end position="1069"/>
    </location>
</feature>
<dbReference type="GO" id="GO:0005615">
    <property type="term" value="C:extracellular space"/>
    <property type="evidence" value="ECO:0007669"/>
    <property type="project" value="TreeGrafter"/>
</dbReference>
<dbReference type="PANTHER" id="PTHR11905">
    <property type="entry name" value="ADAM A DISINTEGRIN AND METALLOPROTEASE DOMAIN"/>
    <property type="match status" value="1"/>
</dbReference>
<evidence type="ECO:0000256" key="5">
    <source>
        <dbReference type="ARBA" id="ARBA00023157"/>
    </source>
</evidence>
<feature type="region of interest" description="Disordered" evidence="9">
    <location>
        <begin position="938"/>
        <end position="1086"/>
    </location>
</feature>
<feature type="binding site" evidence="8">
    <location>
        <position position="448"/>
    </location>
    <ligand>
        <name>Zn(2+)</name>
        <dbReference type="ChEBI" id="CHEBI:29105"/>
        <note>catalytic</note>
    </ligand>
</feature>
<dbReference type="FunFam" id="4.10.70.10:FF:000003">
    <property type="entry name" value="Disintegrin and metalloproteinase domain-containing protein 17"/>
    <property type="match status" value="1"/>
</dbReference>
<dbReference type="CDD" id="cd04269">
    <property type="entry name" value="ZnMc_adamalysin_II_like"/>
    <property type="match status" value="1"/>
</dbReference>
<feature type="non-terminal residue" evidence="14">
    <location>
        <position position="1"/>
    </location>
</feature>
<proteinExistence type="predicted"/>
<keyword evidence="8" id="KW-0479">Metal-binding</keyword>
<dbReference type="STRING" id="33528.ENSGAFP00000021806"/>
<name>A0A315VYB6_GAMAF</name>
<dbReference type="InterPro" id="IPR000742">
    <property type="entry name" value="EGF"/>
</dbReference>
<keyword evidence="2 10" id="KW-0812">Transmembrane</keyword>
<evidence type="ECO:0000259" key="12">
    <source>
        <dbReference type="PROSITE" id="PS50214"/>
    </source>
</evidence>
<dbReference type="InterPro" id="IPR001762">
    <property type="entry name" value="Disintegrin_dom"/>
</dbReference>
<dbReference type="GO" id="GO:0005178">
    <property type="term" value="F:integrin binding"/>
    <property type="evidence" value="ECO:0007669"/>
    <property type="project" value="TreeGrafter"/>
</dbReference>
<dbReference type="PANTHER" id="PTHR11905:SF130">
    <property type="entry name" value="DISINTEGRIN AND METALLOPROTEINASE DOMAIN-CONTAINING PROTEIN 15"/>
    <property type="match status" value="1"/>
</dbReference>
<feature type="non-terminal residue" evidence="14">
    <location>
        <position position="1086"/>
    </location>
</feature>
<dbReference type="InterPro" id="IPR006586">
    <property type="entry name" value="ADAM_Cys-rich"/>
</dbReference>
<accession>A0A315VYB6</accession>
<feature type="domain" description="Peptidase M12B" evidence="13">
    <location>
        <begin position="302"/>
        <end position="514"/>
    </location>
</feature>
<dbReference type="EMBL" id="NHOQ01000885">
    <property type="protein sequence ID" value="PWA28226.1"/>
    <property type="molecule type" value="Genomic_DNA"/>
</dbReference>
<feature type="transmembrane region" description="Helical" evidence="10">
    <location>
        <begin position="835"/>
        <end position="854"/>
    </location>
</feature>
<evidence type="ECO:0000256" key="3">
    <source>
        <dbReference type="ARBA" id="ARBA00022989"/>
    </source>
</evidence>
<dbReference type="SUPFAM" id="SSF57552">
    <property type="entry name" value="Blood coagulation inhibitor (disintegrin)"/>
    <property type="match status" value="2"/>
</dbReference>
<feature type="binding site" evidence="8">
    <location>
        <position position="458"/>
    </location>
    <ligand>
        <name>Zn(2+)</name>
        <dbReference type="ChEBI" id="CHEBI:29105"/>
        <note>catalytic</note>
    </ligand>
</feature>
<evidence type="ECO:0000256" key="2">
    <source>
        <dbReference type="ARBA" id="ARBA00022692"/>
    </source>
</evidence>
<dbReference type="Proteomes" id="UP000250572">
    <property type="component" value="Unassembled WGS sequence"/>
</dbReference>
<feature type="domain" description="EGF-like" evidence="11">
    <location>
        <begin position="779"/>
        <end position="811"/>
    </location>
</feature>
<evidence type="ECO:0000313" key="15">
    <source>
        <dbReference type="Proteomes" id="UP000250572"/>
    </source>
</evidence>
<evidence type="ECO:0000256" key="1">
    <source>
        <dbReference type="ARBA" id="ARBA00004167"/>
    </source>
</evidence>
<dbReference type="Pfam" id="PF01562">
    <property type="entry name" value="Pep_M12B_propep"/>
    <property type="match status" value="1"/>
</dbReference>
<evidence type="ECO:0000256" key="9">
    <source>
        <dbReference type="SAM" id="MobiDB-lite"/>
    </source>
</evidence>
<feature type="domain" description="Disintegrin" evidence="12">
    <location>
        <begin position="522"/>
        <end position="636"/>
    </location>
</feature>
<dbReference type="GO" id="GO:0006508">
    <property type="term" value="P:proteolysis"/>
    <property type="evidence" value="ECO:0007669"/>
    <property type="project" value="InterPro"/>
</dbReference>
<feature type="compositionally biased region" description="Low complexity" evidence="9">
    <location>
        <begin position="1070"/>
        <end position="1086"/>
    </location>
</feature>
<dbReference type="AlphaFoldDB" id="A0A315VYB6"/>
<protein>
    <recommendedName>
        <fullName evidence="16">Disintegrin domain-containing protein</fullName>
    </recommendedName>
</protein>
<feature type="disulfide bond" evidence="7">
    <location>
        <begin position="801"/>
        <end position="810"/>
    </location>
</feature>